<organism evidence="2">
    <name type="scientific">marine metagenome</name>
    <dbReference type="NCBI Taxonomy" id="408172"/>
    <lineage>
        <taxon>unclassified sequences</taxon>
        <taxon>metagenomes</taxon>
        <taxon>ecological metagenomes</taxon>
    </lineage>
</organism>
<sequence>IDFTNPDPETGAPQLIPYTPTSEDGIATTEQCFSLAIEDAQRSVHRYGVYNQNGSRLDLGQGGFPMSAEVTDGDGETVNIHAYADYWGVWFSETHASLVKLVGDEPATVFTKEHFGGEEDVVQPTYTIAQGNAKIEKVTKTFVALNELDGLTMGMYVEGASPWWGAKYQTLGFPNENAEFQGSYTASTGVWSFDKKLTFNPNYTETDITPITFSNATWISTMTRTELGNPDDPNDDWTENRSLWAWSPDTGKGYDIRANAMQNPTDGTQANGIIVNNNETVLPAQFPASVVCVEQCPTAALLNATIAAAVAGAPGSTVASPYAATNWPILTGANDAPGCAETMEGCNAGRWYQGILGTNTQTYTTSGLQLLDATET</sequence>
<protein>
    <submittedName>
        <fullName evidence="2">Uncharacterized protein</fullName>
    </submittedName>
</protein>
<feature type="region of interest" description="Disordered" evidence="1">
    <location>
        <begin position="1"/>
        <end position="23"/>
    </location>
</feature>
<reference evidence="2" key="1">
    <citation type="submission" date="2018-05" db="EMBL/GenBank/DDBJ databases">
        <authorList>
            <person name="Lanie J.A."/>
            <person name="Ng W.-L."/>
            <person name="Kazmierczak K.M."/>
            <person name="Andrzejewski T.M."/>
            <person name="Davidsen T.M."/>
            <person name="Wayne K.J."/>
            <person name="Tettelin H."/>
            <person name="Glass J.I."/>
            <person name="Rusch D."/>
            <person name="Podicherti R."/>
            <person name="Tsui H.-C.T."/>
            <person name="Winkler M.E."/>
        </authorList>
    </citation>
    <scope>NUCLEOTIDE SEQUENCE</scope>
</reference>
<gene>
    <name evidence="2" type="ORF">METZ01_LOCUS305981</name>
</gene>
<accession>A0A382MZ39</accession>
<proteinExistence type="predicted"/>
<name>A0A382MZ39_9ZZZZ</name>
<evidence type="ECO:0000313" key="2">
    <source>
        <dbReference type="EMBL" id="SVC53127.1"/>
    </source>
</evidence>
<dbReference type="EMBL" id="UINC01096331">
    <property type="protein sequence ID" value="SVC53127.1"/>
    <property type="molecule type" value="Genomic_DNA"/>
</dbReference>
<dbReference type="AlphaFoldDB" id="A0A382MZ39"/>
<feature type="non-terminal residue" evidence="2">
    <location>
        <position position="376"/>
    </location>
</feature>
<feature type="non-terminal residue" evidence="2">
    <location>
        <position position="1"/>
    </location>
</feature>
<evidence type="ECO:0000256" key="1">
    <source>
        <dbReference type="SAM" id="MobiDB-lite"/>
    </source>
</evidence>